<name>J9GRQ6_9ZZZZ</name>
<gene>
    <name evidence="1" type="ORF">EVA_00168</name>
</gene>
<dbReference type="Gene3D" id="2.160.20.110">
    <property type="match status" value="1"/>
</dbReference>
<dbReference type="Pfam" id="PF13149">
    <property type="entry name" value="Mfa_like_1"/>
    <property type="match status" value="1"/>
</dbReference>
<dbReference type="EMBL" id="AMCI01000004">
    <property type="protein sequence ID" value="EJX11137.1"/>
    <property type="molecule type" value="Genomic_DNA"/>
</dbReference>
<accession>J9GRQ6</accession>
<evidence type="ECO:0008006" key="2">
    <source>
        <dbReference type="Google" id="ProtNLM"/>
    </source>
</evidence>
<protein>
    <recommendedName>
        <fullName evidence="2">Lipoprotein</fullName>
    </recommendedName>
</protein>
<proteinExistence type="predicted"/>
<dbReference type="AlphaFoldDB" id="J9GRQ6"/>
<sequence>MKALAFIIGLSASLLTSCTDNLNDTLPAPEHTLLTGHTCEAMHTVSSTASASASPTLLAAGSHILVHATGGLQLTDEVLTYQSYRWEPEQPLRWTDPTANTQLTALYPVYPNLKYEAENLYANQTLADVLYVHETYPAGSSMHLQFKHLFSRIHFHVSAALQKRLQKLELTCPYTVTRIDPRTAQCDLSRTHPQTITWLSSSDQVQYSTLVPPCENATFTLRLTTDEQTYQTSLTIPQLESGYAYTYAIKTPETTPGIATVEDWIAFNKLMSNPWMKVYQGKTLDDFRKTEGGVTTYYLLHDLDFTGIDPELTKTIPSDINDQYFFPYVFDGQGHTLSHLTLKPHRGGSGILTGIDYKGCLKNLHLKDCSVIVSDQDDSSSEGIGLLAGTNYGVIHNCSVDNCQILVDITTKEHKAYTGSLVGKSSGKIYNCSAHRIRINYKSHNDNDHPCGGLVGQLQGNLYNCYAARINLNNPQNDTGGICGKGNGAKVENCYIYQITLSKKKGFLAGNAINSTFKYVYYEAGSIPLLGKNTQSKVKYSSTYQPNFINPNSMAICDLLNLWIEQIAPAEHLTDPFSQWKRGDSQLPAELTH</sequence>
<dbReference type="Gene3D" id="2.60.40.2630">
    <property type="match status" value="1"/>
</dbReference>
<organism evidence="1">
    <name type="scientific">gut metagenome</name>
    <dbReference type="NCBI Taxonomy" id="749906"/>
    <lineage>
        <taxon>unclassified sequences</taxon>
        <taxon>metagenomes</taxon>
        <taxon>organismal metagenomes</taxon>
    </lineage>
</organism>
<reference evidence="1" key="1">
    <citation type="journal article" date="2012" name="PLoS ONE">
        <title>Gene sets for utilization of primary and secondary nutrition supplies in the distal gut of endangered iberian lynx.</title>
        <authorList>
            <person name="Alcaide M."/>
            <person name="Messina E."/>
            <person name="Richter M."/>
            <person name="Bargiela R."/>
            <person name="Peplies J."/>
            <person name="Huws S.A."/>
            <person name="Newbold C.J."/>
            <person name="Golyshin P.N."/>
            <person name="Simon M.A."/>
            <person name="Lopez G."/>
            <person name="Yakimov M.M."/>
            <person name="Ferrer M."/>
        </authorList>
    </citation>
    <scope>NUCLEOTIDE SEQUENCE</scope>
</reference>
<dbReference type="InterPro" id="IPR011050">
    <property type="entry name" value="Pectin_lyase_fold/virulence"/>
</dbReference>
<dbReference type="PROSITE" id="PS51257">
    <property type="entry name" value="PROKAR_LIPOPROTEIN"/>
    <property type="match status" value="1"/>
</dbReference>
<dbReference type="InterPro" id="IPR025049">
    <property type="entry name" value="Mfa-like_1"/>
</dbReference>
<comment type="caution">
    <text evidence="1">The sequence shown here is derived from an EMBL/GenBank/DDBJ whole genome shotgun (WGS) entry which is preliminary data.</text>
</comment>
<dbReference type="SUPFAM" id="SSF51126">
    <property type="entry name" value="Pectin lyase-like"/>
    <property type="match status" value="1"/>
</dbReference>
<evidence type="ECO:0000313" key="1">
    <source>
        <dbReference type="EMBL" id="EJX11137.1"/>
    </source>
</evidence>
<dbReference type="CDD" id="cd13121">
    <property type="entry name" value="BF2867_like_C"/>
    <property type="match status" value="1"/>
</dbReference>